<sequence length="521" mass="58965">MPNKLQGGRPRACTNCSRAKAKCAWLDNDDDICQRIVSRVPSYIQCRKSGEARRQQKLDNIMSLLTRDQKHSPCPERVTERHPHPNEGPTPAKAQVSYQSLSSAQSSDRSEATGSPQGSIYIASGFQVSFTEADQILQEYITTMLPEFPFVPLPSGNSFEMLKERPLLTKTILWHYWCFLPVGLIEDLGLTRPQRTDNLAFESIVEDAAQLRNDLQPQTKHTRADIRTVLGVYYITSTLCSLLGKRYRLEYIAHLDDCSRQLLHGQEYPSDLLLVHLVGVQKIAMKVNDSFWGTISITNDGPLGGVYSLAVASIQNELDKFMHQLPVNLKWNHLLRTHCAAVRIRLFEPFKYGNRGDMLEPTHLRCQTIWNCLQSTQAIYDAFRLVPVQFYPSLTFISILHAALAIIKACRLLCIEDQAWDLNIARTTYNLPGILQQLSKLFDAASNSGSPRSQIILHGRPIFAEYAEAYRGIERWYLTKLSTGVVHSTSILTEPINAYSGEQYGFDFWKELSELTNGLVP</sequence>
<feature type="compositionally biased region" description="Low complexity" evidence="7">
    <location>
        <begin position="94"/>
        <end position="107"/>
    </location>
</feature>
<comment type="subcellular location">
    <subcellularLocation>
        <location evidence="1">Nucleus</location>
    </subcellularLocation>
</comment>
<gene>
    <name evidence="8" type="ORF">BO78DRAFT_373902</name>
</gene>
<dbReference type="GO" id="GO:0000976">
    <property type="term" value="F:transcription cis-regulatory region binding"/>
    <property type="evidence" value="ECO:0007669"/>
    <property type="project" value="TreeGrafter"/>
</dbReference>
<name>A0A319EBL4_ASPSB</name>
<feature type="compositionally biased region" description="Basic and acidic residues" evidence="7">
    <location>
        <begin position="67"/>
        <end position="85"/>
    </location>
</feature>
<dbReference type="OrthoDB" id="5226580at2759"/>
<proteinExistence type="predicted"/>
<dbReference type="STRING" id="1448318.A0A319EBL4"/>
<dbReference type="Proteomes" id="UP000248423">
    <property type="component" value="Unassembled WGS sequence"/>
</dbReference>
<feature type="region of interest" description="Disordered" evidence="7">
    <location>
        <begin position="65"/>
        <end position="116"/>
    </location>
</feature>
<accession>A0A319EBL4</accession>
<keyword evidence="6" id="KW-0539">Nucleus</keyword>
<evidence type="ECO:0000256" key="2">
    <source>
        <dbReference type="ARBA" id="ARBA00022833"/>
    </source>
</evidence>
<evidence type="ECO:0000313" key="9">
    <source>
        <dbReference type="Proteomes" id="UP000248423"/>
    </source>
</evidence>
<dbReference type="PANTHER" id="PTHR31845:SF10">
    <property type="entry name" value="ZN(II)2CYS6 TRANSCRIPTION FACTOR (EUROFUNG)"/>
    <property type="match status" value="1"/>
</dbReference>
<dbReference type="GO" id="GO:0005634">
    <property type="term" value="C:nucleus"/>
    <property type="evidence" value="ECO:0007669"/>
    <property type="project" value="UniProtKB-SubCell"/>
</dbReference>
<evidence type="ECO:0000256" key="4">
    <source>
        <dbReference type="ARBA" id="ARBA00023125"/>
    </source>
</evidence>
<keyword evidence="3" id="KW-0805">Transcription regulation</keyword>
<evidence type="ECO:0000256" key="1">
    <source>
        <dbReference type="ARBA" id="ARBA00004123"/>
    </source>
</evidence>
<keyword evidence="5" id="KW-0804">Transcription</keyword>
<keyword evidence="9" id="KW-1185">Reference proteome</keyword>
<dbReference type="InterPro" id="IPR051089">
    <property type="entry name" value="prtT"/>
</dbReference>
<organism evidence="8 9">
    <name type="scientific">Aspergillus sclerotiicarbonarius (strain CBS 121057 / IBT 28362)</name>
    <dbReference type="NCBI Taxonomy" id="1448318"/>
    <lineage>
        <taxon>Eukaryota</taxon>
        <taxon>Fungi</taxon>
        <taxon>Dikarya</taxon>
        <taxon>Ascomycota</taxon>
        <taxon>Pezizomycotina</taxon>
        <taxon>Eurotiomycetes</taxon>
        <taxon>Eurotiomycetidae</taxon>
        <taxon>Eurotiales</taxon>
        <taxon>Aspergillaceae</taxon>
        <taxon>Aspergillus</taxon>
        <taxon>Aspergillus subgen. Circumdati</taxon>
    </lineage>
</organism>
<evidence type="ECO:0000313" key="8">
    <source>
        <dbReference type="EMBL" id="PYI03928.1"/>
    </source>
</evidence>
<dbReference type="EMBL" id="KZ826374">
    <property type="protein sequence ID" value="PYI03928.1"/>
    <property type="molecule type" value="Genomic_DNA"/>
</dbReference>
<keyword evidence="4" id="KW-0238">DNA-binding</keyword>
<evidence type="ECO:0000256" key="3">
    <source>
        <dbReference type="ARBA" id="ARBA00023015"/>
    </source>
</evidence>
<protein>
    <recommendedName>
        <fullName evidence="10">Zn(2)-C6 fungal-type domain-containing protein</fullName>
    </recommendedName>
</protein>
<evidence type="ECO:0008006" key="10">
    <source>
        <dbReference type="Google" id="ProtNLM"/>
    </source>
</evidence>
<dbReference type="AlphaFoldDB" id="A0A319EBL4"/>
<evidence type="ECO:0000256" key="5">
    <source>
        <dbReference type="ARBA" id="ARBA00023163"/>
    </source>
</evidence>
<evidence type="ECO:0000256" key="6">
    <source>
        <dbReference type="ARBA" id="ARBA00023242"/>
    </source>
</evidence>
<dbReference type="GO" id="GO:0000981">
    <property type="term" value="F:DNA-binding transcription factor activity, RNA polymerase II-specific"/>
    <property type="evidence" value="ECO:0007669"/>
    <property type="project" value="TreeGrafter"/>
</dbReference>
<dbReference type="VEuPathDB" id="FungiDB:BO78DRAFT_373902"/>
<dbReference type="PANTHER" id="PTHR31845">
    <property type="entry name" value="FINGER DOMAIN PROTEIN, PUTATIVE-RELATED"/>
    <property type="match status" value="1"/>
</dbReference>
<reference evidence="8 9" key="1">
    <citation type="submission" date="2018-02" db="EMBL/GenBank/DDBJ databases">
        <title>The genomes of Aspergillus section Nigri reveals drivers in fungal speciation.</title>
        <authorList>
            <consortium name="DOE Joint Genome Institute"/>
            <person name="Vesth T.C."/>
            <person name="Nybo J."/>
            <person name="Theobald S."/>
            <person name="Brandl J."/>
            <person name="Frisvad J.C."/>
            <person name="Nielsen K.F."/>
            <person name="Lyhne E.K."/>
            <person name="Kogle M.E."/>
            <person name="Kuo A."/>
            <person name="Riley R."/>
            <person name="Clum A."/>
            <person name="Nolan M."/>
            <person name="Lipzen A."/>
            <person name="Salamov A."/>
            <person name="Henrissat B."/>
            <person name="Wiebenga A."/>
            <person name="De vries R.P."/>
            <person name="Grigoriev I.V."/>
            <person name="Mortensen U.H."/>
            <person name="Andersen M.R."/>
            <person name="Baker S.E."/>
        </authorList>
    </citation>
    <scope>NUCLEOTIDE SEQUENCE [LARGE SCALE GENOMIC DNA]</scope>
    <source>
        <strain evidence="8 9">CBS 121057</strain>
    </source>
</reference>
<keyword evidence="2" id="KW-0862">Zinc</keyword>
<evidence type="ECO:0000256" key="7">
    <source>
        <dbReference type="SAM" id="MobiDB-lite"/>
    </source>
</evidence>